<dbReference type="GO" id="GO:0006139">
    <property type="term" value="P:nucleobase-containing compound metabolic process"/>
    <property type="evidence" value="ECO:0007669"/>
    <property type="project" value="InterPro"/>
</dbReference>
<gene>
    <name evidence="4" type="ORF">A3C94_00090</name>
</gene>
<dbReference type="InterPro" id="IPR006935">
    <property type="entry name" value="Helicase/UvrB_N"/>
</dbReference>
<sequence length="593" mass="67222">MEHLDVARFFPRNRYSAMLGTQKTASNFIKESVASIFALECPTGTGKTAIGYSYLKAMLASGVKQPFYLVPNKTLAEQVKSLHPDVHAVYGRNEHPCLFYPGENLKADEIPCSLLQECPHRVNQETGETKEPGAERCPYLQQKYEAKQSGGITVATHAFYLYSVFFAKEFEPGAVVVDEAHGIAKAIRSVLEFHITDWNLARMVELLGSILSSQAEVLDHFRKRMIAIIKAKEASKKTILEAEEIRELLDLTNAIDTRAVDAEIRAAIEVGLIDRKKDRLALKQLEILGRDLRMYMRSFEFALPTEVRHPLNFTFAFWRQELEEGKRVQYELVVKSYYVAPLVKKMLPKNVLAYSATIGNADIFSHETGIKGDFLSLPSTFSSLNTRIFMPTDTPNLSVKERNRRDKTKSLRMIAKACKTFSRKSIRSLVVVASNEERKKFLELVAEEGVKALSYGEGVTPRACARQFREGEGDVLVGTDSNYGEGVDLPKGIAPVIFYYRPSYPRPDDPATVFEERRFGNQRWHVWNWRVIIGLLQVRGRNIRSVEDVGVTFLISQQFRRFAFGSLPEWLKPAYVGGKTFEECVKETVKMLS</sequence>
<dbReference type="PANTHER" id="PTHR11472">
    <property type="entry name" value="DNA REPAIR DEAD HELICASE RAD3/XP-D SUBFAMILY MEMBER"/>
    <property type="match status" value="1"/>
</dbReference>
<dbReference type="GO" id="GO:0003677">
    <property type="term" value="F:DNA binding"/>
    <property type="evidence" value="ECO:0007669"/>
    <property type="project" value="InterPro"/>
</dbReference>
<comment type="caution">
    <text evidence="4">The sequence shown here is derived from an EMBL/GenBank/DDBJ whole genome shotgun (WGS) entry which is preliminary data.</text>
</comment>
<dbReference type="InterPro" id="IPR006555">
    <property type="entry name" value="ATP-dep_Helicase_C"/>
</dbReference>
<protein>
    <recommendedName>
        <fullName evidence="6">Helicase ATP-binding domain-containing protein</fullName>
    </recommendedName>
</protein>
<dbReference type="PANTHER" id="PTHR11472:SF34">
    <property type="entry name" value="REGULATOR OF TELOMERE ELONGATION HELICASE 1"/>
    <property type="match status" value="1"/>
</dbReference>
<dbReference type="STRING" id="1798496.A3C94_00090"/>
<proteinExistence type="inferred from homology"/>
<dbReference type="Gene3D" id="1.10.275.30">
    <property type="match status" value="1"/>
</dbReference>
<dbReference type="Pfam" id="PF04851">
    <property type="entry name" value="ResIII"/>
    <property type="match status" value="1"/>
</dbReference>
<dbReference type="EMBL" id="MFLJ01000008">
    <property type="protein sequence ID" value="OGG64891.1"/>
    <property type="molecule type" value="Genomic_DNA"/>
</dbReference>
<evidence type="ECO:0008006" key="6">
    <source>
        <dbReference type="Google" id="ProtNLM"/>
    </source>
</evidence>
<dbReference type="GO" id="GO:0005524">
    <property type="term" value="F:ATP binding"/>
    <property type="evidence" value="ECO:0007669"/>
    <property type="project" value="InterPro"/>
</dbReference>
<name>A0A1F6DTZ6_9BACT</name>
<dbReference type="SUPFAM" id="SSF52540">
    <property type="entry name" value="P-loop containing nucleoside triphosphate hydrolases"/>
    <property type="match status" value="1"/>
</dbReference>
<evidence type="ECO:0000313" key="5">
    <source>
        <dbReference type="Proteomes" id="UP000177232"/>
    </source>
</evidence>
<accession>A0A1F6DTZ6</accession>
<feature type="domain" description="ATP-dependent helicase C-terminal" evidence="3">
    <location>
        <begin position="424"/>
        <end position="573"/>
    </location>
</feature>
<reference evidence="4 5" key="1">
    <citation type="journal article" date="2016" name="Nat. Commun.">
        <title>Thousands of microbial genomes shed light on interconnected biogeochemical processes in an aquifer system.</title>
        <authorList>
            <person name="Anantharaman K."/>
            <person name="Brown C.T."/>
            <person name="Hug L.A."/>
            <person name="Sharon I."/>
            <person name="Castelle C.J."/>
            <person name="Probst A.J."/>
            <person name="Thomas B.C."/>
            <person name="Singh A."/>
            <person name="Wilkins M.J."/>
            <person name="Karaoz U."/>
            <person name="Brodie E.L."/>
            <person name="Williams K.H."/>
            <person name="Hubbard S.S."/>
            <person name="Banfield J.F."/>
        </authorList>
    </citation>
    <scope>NUCLEOTIDE SEQUENCE [LARGE SCALE GENOMIC DNA]</scope>
</reference>
<dbReference type="GO" id="GO:0003678">
    <property type="term" value="F:DNA helicase activity"/>
    <property type="evidence" value="ECO:0007669"/>
    <property type="project" value="TreeGrafter"/>
</dbReference>
<evidence type="ECO:0000259" key="2">
    <source>
        <dbReference type="Pfam" id="PF04851"/>
    </source>
</evidence>
<dbReference type="AlphaFoldDB" id="A0A1F6DTZ6"/>
<dbReference type="InterPro" id="IPR045028">
    <property type="entry name" value="DinG/Rad3-like"/>
</dbReference>
<dbReference type="InterPro" id="IPR027417">
    <property type="entry name" value="P-loop_NTPase"/>
</dbReference>
<comment type="similarity">
    <text evidence="1">Belongs to the helicase family. DinG subfamily.</text>
</comment>
<organism evidence="4 5">
    <name type="scientific">Candidatus Kaiserbacteria bacterium RIFCSPHIGHO2_02_FULL_55_17</name>
    <dbReference type="NCBI Taxonomy" id="1798496"/>
    <lineage>
        <taxon>Bacteria</taxon>
        <taxon>Candidatus Kaiseribacteriota</taxon>
    </lineage>
</organism>
<evidence type="ECO:0000313" key="4">
    <source>
        <dbReference type="EMBL" id="OGG64891.1"/>
    </source>
</evidence>
<feature type="domain" description="Helicase/UvrB N-terminal" evidence="2">
    <location>
        <begin position="26"/>
        <end position="192"/>
    </location>
</feature>
<dbReference type="GO" id="GO:0016818">
    <property type="term" value="F:hydrolase activity, acting on acid anhydrides, in phosphorus-containing anhydrides"/>
    <property type="evidence" value="ECO:0007669"/>
    <property type="project" value="InterPro"/>
</dbReference>
<dbReference type="Gene3D" id="3.40.50.300">
    <property type="entry name" value="P-loop containing nucleotide triphosphate hydrolases"/>
    <property type="match status" value="2"/>
</dbReference>
<evidence type="ECO:0000256" key="1">
    <source>
        <dbReference type="ARBA" id="ARBA00038058"/>
    </source>
</evidence>
<evidence type="ECO:0000259" key="3">
    <source>
        <dbReference type="Pfam" id="PF13307"/>
    </source>
</evidence>
<dbReference type="Proteomes" id="UP000177232">
    <property type="component" value="Unassembled WGS sequence"/>
</dbReference>
<dbReference type="Pfam" id="PF13307">
    <property type="entry name" value="Helicase_C_2"/>
    <property type="match status" value="1"/>
</dbReference>